<dbReference type="VEuPathDB" id="FungiDB:AMAG_05003"/>
<dbReference type="EMBL" id="GG745332">
    <property type="protein sequence ID" value="KNE58190.1"/>
    <property type="molecule type" value="Genomic_DNA"/>
</dbReference>
<feature type="binding site" evidence="5">
    <location>
        <position position="360"/>
    </location>
    <ligand>
        <name>Zn(2+)</name>
        <dbReference type="ChEBI" id="CHEBI:29105"/>
    </ligand>
</feature>
<dbReference type="InterPro" id="IPR051486">
    <property type="entry name" value="Hcy_S-methyltransferase"/>
</dbReference>
<protein>
    <recommendedName>
        <fullName evidence="6">Hcy-binding domain-containing protein</fullName>
    </recommendedName>
</protein>
<sequence>MKSVLRRSRCPPQNLRSSKVRHDALDALVSSPPRAVLPKIQHSRLQATINSACKMWILDGAFAEELVRVHGKAITNTPLWSASCITTDPGAIQTVHASYLAAGADIFLTSTYQAAPSNLSATYKIDRAAAESILRQGVQLALDVRDKSAVPGKQVALSLGSFGATLADGSEFTGAFAKTTTRAELAAFHADRLRAFGAEILGKVDWLAFETVPTIVEVHAILDALRDVRAEGLPVALAWISVSARNDAETGAGDAIETVARAIADANFGTVASLPPFNGKPFPAVILGINCTPPEYLTGLLRKIHAAQPNVPVVVYPNIGEQWDGAKRCWIEGSGWTDDEYARVAKEEWAPLGVVGVGGCCRTTPSTIRALRRAFGGETSDKDAAS</sequence>
<evidence type="ECO:0000256" key="3">
    <source>
        <dbReference type="ARBA" id="ARBA00022723"/>
    </source>
</evidence>
<dbReference type="GO" id="GO:0008898">
    <property type="term" value="F:S-adenosylmethionine-homocysteine S-methyltransferase activity"/>
    <property type="evidence" value="ECO:0007669"/>
    <property type="project" value="TreeGrafter"/>
</dbReference>
<dbReference type="GO" id="GO:0046872">
    <property type="term" value="F:metal ion binding"/>
    <property type="evidence" value="ECO:0007669"/>
    <property type="project" value="UniProtKB-KW"/>
</dbReference>
<name>A0A0L0S6Y5_ALLM3</name>
<keyword evidence="8" id="KW-1185">Reference proteome</keyword>
<gene>
    <name evidence="7" type="ORF">AMAG_05003</name>
</gene>
<dbReference type="PANTHER" id="PTHR46015">
    <property type="entry name" value="ZGC:172121"/>
    <property type="match status" value="1"/>
</dbReference>
<dbReference type="Gene3D" id="3.20.20.330">
    <property type="entry name" value="Homocysteine-binding-like domain"/>
    <property type="match status" value="1"/>
</dbReference>
<feature type="binding site" evidence="5">
    <location>
        <position position="361"/>
    </location>
    <ligand>
        <name>Zn(2+)</name>
        <dbReference type="ChEBI" id="CHEBI:29105"/>
    </ligand>
</feature>
<dbReference type="PROSITE" id="PS50970">
    <property type="entry name" value="HCY"/>
    <property type="match status" value="1"/>
</dbReference>
<feature type="domain" description="Hcy-binding" evidence="6">
    <location>
        <begin position="44"/>
        <end position="375"/>
    </location>
</feature>
<feature type="binding site" evidence="5">
    <location>
        <position position="291"/>
    </location>
    <ligand>
        <name>Zn(2+)</name>
        <dbReference type="ChEBI" id="CHEBI:29105"/>
    </ligand>
</feature>
<evidence type="ECO:0000259" key="6">
    <source>
        <dbReference type="PROSITE" id="PS50970"/>
    </source>
</evidence>
<proteinExistence type="predicted"/>
<keyword evidence="4 5" id="KW-0862">Zinc</keyword>
<evidence type="ECO:0000313" key="8">
    <source>
        <dbReference type="Proteomes" id="UP000054350"/>
    </source>
</evidence>
<evidence type="ECO:0000256" key="1">
    <source>
        <dbReference type="ARBA" id="ARBA00022603"/>
    </source>
</evidence>
<dbReference type="InterPro" id="IPR036589">
    <property type="entry name" value="HCY_dom_sf"/>
</dbReference>
<keyword evidence="1 5" id="KW-0489">Methyltransferase</keyword>
<comment type="cofactor">
    <cofactor evidence="5">
        <name>Zn(2+)</name>
        <dbReference type="ChEBI" id="CHEBI:29105"/>
    </cofactor>
</comment>
<dbReference type="OrthoDB" id="261426at2759"/>
<dbReference type="NCBIfam" id="NF007020">
    <property type="entry name" value="PRK09485.1"/>
    <property type="match status" value="1"/>
</dbReference>
<evidence type="ECO:0000256" key="4">
    <source>
        <dbReference type="ARBA" id="ARBA00022833"/>
    </source>
</evidence>
<evidence type="ECO:0000313" key="7">
    <source>
        <dbReference type="EMBL" id="KNE58190.1"/>
    </source>
</evidence>
<dbReference type="Pfam" id="PF02574">
    <property type="entry name" value="S-methyl_trans"/>
    <property type="match status" value="1"/>
</dbReference>
<dbReference type="SUPFAM" id="SSF82282">
    <property type="entry name" value="Homocysteine S-methyltransferase"/>
    <property type="match status" value="1"/>
</dbReference>
<reference evidence="8" key="2">
    <citation type="submission" date="2009-11" db="EMBL/GenBank/DDBJ databases">
        <title>The Genome Sequence of Allomyces macrogynus strain ATCC 38327.</title>
        <authorList>
            <consortium name="The Broad Institute Genome Sequencing Platform"/>
            <person name="Russ C."/>
            <person name="Cuomo C."/>
            <person name="Shea T."/>
            <person name="Young S.K."/>
            <person name="Zeng Q."/>
            <person name="Koehrsen M."/>
            <person name="Haas B."/>
            <person name="Borodovsky M."/>
            <person name="Guigo R."/>
            <person name="Alvarado L."/>
            <person name="Berlin A."/>
            <person name="Borenstein D."/>
            <person name="Chen Z."/>
            <person name="Engels R."/>
            <person name="Freedman E."/>
            <person name="Gellesch M."/>
            <person name="Goldberg J."/>
            <person name="Griggs A."/>
            <person name="Gujja S."/>
            <person name="Heiman D."/>
            <person name="Hepburn T."/>
            <person name="Howarth C."/>
            <person name="Jen D."/>
            <person name="Larson L."/>
            <person name="Lewis B."/>
            <person name="Mehta T."/>
            <person name="Park D."/>
            <person name="Pearson M."/>
            <person name="Roberts A."/>
            <person name="Saif S."/>
            <person name="Shenoy N."/>
            <person name="Sisk P."/>
            <person name="Stolte C."/>
            <person name="Sykes S."/>
            <person name="Walk T."/>
            <person name="White J."/>
            <person name="Yandava C."/>
            <person name="Burger G."/>
            <person name="Gray M.W."/>
            <person name="Holland P.W.H."/>
            <person name="King N."/>
            <person name="Lang F.B.F."/>
            <person name="Roger A.J."/>
            <person name="Ruiz-Trillo I."/>
            <person name="Lander E."/>
            <person name="Nusbaum C."/>
        </authorList>
    </citation>
    <scope>NUCLEOTIDE SEQUENCE [LARGE SCALE GENOMIC DNA]</scope>
    <source>
        <strain evidence="8">ATCC 38327</strain>
    </source>
</reference>
<dbReference type="Proteomes" id="UP000054350">
    <property type="component" value="Unassembled WGS sequence"/>
</dbReference>
<dbReference type="AlphaFoldDB" id="A0A0L0S6Y5"/>
<keyword evidence="3 5" id="KW-0479">Metal-binding</keyword>
<reference evidence="7 8" key="1">
    <citation type="submission" date="2009-11" db="EMBL/GenBank/DDBJ databases">
        <title>Annotation of Allomyces macrogynus ATCC 38327.</title>
        <authorList>
            <consortium name="The Broad Institute Genome Sequencing Platform"/>
            <person name="Russ C."/>
            <person name="Cuomo C."/>
            <person name="Burger G."/>
            <person name="Gray M.W."/>
            <person name="Holland P.W.H."/>
            <person name="King N."/>
            <person name="Lang F.B.F."/>
            <person name="Roger A.J."/>
            <person name="Ruiz-Trillo I."/>
            <person name="Young S.K."/>
            <person name="Zeng Q."/>
            <person name="Gargeya S."/>
            <person name="Fitzgerald M."/>
            <person name="Haas B."/>
            <person name="Abouelleil A."/>
            <person name="Alvarado L."/>
            <person name="Arachchi H.M."/>
            <person name="Berlin A."/>
            <person name="Chapman S.B."/>
            <person name="Gearin G."/>
            <person name="Goldberg J."/>
            <person name="Griggs A."/>
            <person name="Gujja S."/>
            <person name="Hansen M."/>
            <person name="Heiman D."/>
            <person name="Howarth C."/>
            <person name="Larimer J."/>
            <person name="Lui A."/>
            <person name="MacDonald P.J.P."/>
            <person name="McCowen C."/>
            <person name="Montmayeur A."/>
            <person name="Murphy C."/>
            <person name="Neiman D."/>
            <person name="Pearson M."/>
            <person name="Priest M."/>
            <person name="Roberts A."/>
            <person name="Saif S."/>
            <person name="Shea T."/>
            <person name="Sisk P."/>
            <person name="Stolte C."/>
            <person name="Sykes S."/>
            <person name="Wortman J."/>
            <person name="Nusbaum C."/>
            <person name="Birren B."/>
        </authorList>
    </citation>
    <scope>NUCLEOTIDE SEQUENCE [LARGE SCALE GENOMIC DNA]</scope>
    <source>
        <strain evidence="7 8">ATCC 38327</strain>
    </source>
</reference>
<dbReference type="GO" id="GO:0032259">
    <property type="term" value="P:methylation"/>
    <property type="evidence" value="ECO:0007669"/>
    <property type="project" value="UniProtKB-KW"/>
</dbReference>
<dbReference type="GO" id="GO:0009086">
    <property type="term" value="P:methionine biosynthetic process"/>
    <property type="evidence" value="ECO:0007669"/>
    <property type="project" value="TreeGrafter"/>
</dbReference>
<dbReference type="PANTHER" id="PTHR46015:SF1">
    <property type="entry name" value="HOMOCYSTEINE S-METHYLTRANSFERASE-LIKE ISOFORM 1"/>
    <property type="match status" value="1"/>
</dbReference>
<evidence type="ECO:0000256" key="2">
    <source>
        <dbReference type="ARBA" id="ARBA00022679"/>
    </source>
</evidence>
<organism evidence="7 8">
    <name type="scientific">Allomyces macrogynus (strain ATCC 38327)</name>
    <name type="common">Allomyces javanicus var. macrogynus</name>
    <dbReference type="NCBI Taxonomy" id="578462"/>
    <lineage>
        <taxon>Eukaryota</taxon>
        <taxon>Fungi</taxon>
        <taxon>Fungi incertae sedis</taxon>
        <taxon>Blastocladiomycota</taxon>
        <taxon>Blastocladiomycetes</taxon>
        <taxon>Blastocladiales</taxon>
        <taxon>Blastocladiaceae</taxon>
        <taxon>Allomyces</taxon>
    </lineage>
</organism>
<keyword evidence="2 5" id="KW-0808">Transferase</keyword>
<dbReference type="eggNOG" id="KOG1579">
    <property type="taxonomic scope" value="Eukaryota"/>
</dbReference>
<evidence type="ECO:0000256" key="5">
    <source>
        <dbReference type="PROSITE-ProRule" id="PRU00333"/>
    </source>
</evidence>
<dbReference type="GO" id="GO:0033528">
    <property type="term" value="P:S-methylmethionine cycle"/>
    <property type="evidence" value="ECO:0007669"/>
    <property type="project" value="TreeGrafter"/>
</dbReference>
<dbReference type="InterPro" id="IPR003726">
    <property type="entry name" value="HCY_dom"/>
</dbReference>
<dbReference type="STRING" id="578462.A0A0L0S6Y5"/>
<dbReference type="OMA" id="TECYEAQ"/>
<accession>A0A0L0S6Y5</accession>